<dbReference type="GO" id="GO:0005737">
    <property type="term" value="C:cytoplasm"/>
    <property type="evidence" value="ECO:0007669"/>
    <property type="project" value="TreeGrafter"/>
</dbReference>
<evidence type="ECO:0000313" key="4">
    <source>
        <dbReference type="EMBL" id="CAB3263519.1"/>
    </source>
</evidence>
<proteinExistence type="evidence at transcript level"/>
<sequence>MPHSISCYEAFQELLRQLCLKEFPCGFGTWRNPKNQFAEGQYSVTMKDYGVQYEKMEVLQEYLNSGTWDVDTSWSPEAANLRSVAVSQPWKLDGVKGMKFTHEFFKNLRIIDQQVNNIDKNMLKLSNLENLTLSVNLLKDVSSDYLPAHLKVLELCTNCLSSIASLCKNPPPLLHLGLSHNQLYSTDEYKFFSVEYWPSLMSLDLSYNNLTGLVELVDRLASLPNLKNLVLQGNPLALIPGYRGHVVDALRELSIFDDITVSADEKHHFKGLGKKKELILDEAQLVVTIDNLNGIPMPEEMKEDDDRPEFPVISSQFVVQYEMLKDFVPKTCETRDLTTRGGNPSLPVSKESIRLVPTEVVFHETLPKEWEESEILIGHKKLHLVDDLTSLRDFLLNGICFKVLVKKTLSWPVTPTDETPDVPETPAKKSAKDGKETPGKKDAKGKDKGGKADKGKKKNGPRESDAQLRSDPPTFTEFGSQVVPLIMFLEGDHKVDVMCHCGGGPMPTAEELKQTNTEALEESPKPDTKPSRGKSGKRRTPSPDRGKSRGKPGSAGKKKDSKKTDHVAEDDNAENKPPPPITVQVQVELHKWNTASDALKQLDF</sequence>
<feature type="region of interest" description="Disordered" evidence="3">
    <location>
        <begin position="508"/>
        <end position="583"/>
    </location>
</feature>
<evidence type="ECO:0000256" key="3">
    <source>
        <dbReference type="SAM" id="MobiDB-lite"/>
    </source>
</evidence>
<feature type="compositionally biased region" description="Basic and acidic residues" evidence="3">
    <location>
        <begin position="426"/>
        <end position="453"/>
    </location>
</feature>
<dbReference type="SUPFAM" id="SSF52075">
    <property type="entry name" value="Outer arm dynein light chain 1"/>
    <property type="match status" value="1"/>
</dbReference>
<dbReference type="PANTHER" id="PTHR15454">
    <property type="entry name" value="NISCHARIN RELATED"/>
    <property type="match status" value="1"/>
</dbReference>
<dbReference type="AlphaFoldDB" id="A0A6F9DK50"/>
<feature type="compositionally biased region" description="Basic residues" evidence="3">
    <location>
        <begin position="531"/>
        <end position="540"/>
    </location>
</feature>
<organism evidence="4">
    <name type="scientific">Phallusia mammillata</name>
    <dbReference type="NCBI Taxonomy" id="59560"/>
    <lineage>
        <taxon>Eukaryota</taxon>
        <taxon>Metazoa</taxon>
        <taxon>Chordata</taxon>
        <taxon>Tunicata</taxon>
        <taxon>Ascidiacea</taxon>
        <taxon>Phlebobranchia</taxon>
        <taxon>Ascidiidae</taxon>
        <taxon>Phallusia</taxon>
    </lineage>
</organism>
<dbReference type="InterPro" id="IPR001611">
    <property type="entry name" value="Leu-rich_rpt"/>
</dbReference>
<dbReference type="PROSITE" id="PS51450">
    <property type="entry name" value="LRR"/>
    <property type="match status" value="2"/>
</dbReference>
<dbReference type="EMBL" id="LR787657">
    <property type="protein sequence ID" value="CAB3263519.1"/>
    <property type="molecule type" value="mRNA"/>
</dbReference>
<feature type="region of interest" description="Disordered" evidence="3">
    <location>
        <begin position="412"/>
        <end position="477"/>
    </location>
</feature>
<dbReference type="PANTHER" id="PTHR15454:SF19">
    <property type="entry name" value="LEUCINE-RICH REPEAT-CONTAINING PROTEIN 51"/>
    <property type="match status" value="1"/>
</dbReference>
<accession>A0A6F9DK50</accession>
<gene>
    <name evidence="4" type="primary">Lrrc43</name>
</gene>
<evidence type="ECO:0000256" key="2">
    <source>
        <dbReference type="ARBA" id="ARBA00022737"/>
    </source>
</evidence>
<keyword evidence="1" id="KW-0433">Leucine-rich repeat</keyword>
<evidence type="ECO:0000256" key="1">
    <source>
        <dbReference type="ARBA" id="ARBA00022614"/>
    </source>
</evidence>
<dbReference type="Gene3D" id="3.80.10.10">
    <property type="entry name" value="Ribonuclease Inhibitor"/>
    <property type="match status" value="1"/>
</dbReference>
<reference evidence="4" key="1">
    <citation type="submission" date="2020-04" db="EMBL/GenBank/DDBJ databases">
        <authorList>
            <person name="Neveu A P."/>
        </authorList>
    </citation>
    <scope>NUCLEOTIDE SEQUENCE</scope>
    <source>
        <tissue evidence="4">Whole embryo</tissue>
    </source>
</reference>
<dbReference type="InterPro" id="IPR032675">
    <property type="entry name" value="LRR_dom_sf"/>
</dbReference>
<name>A0A6F9DK50_9ASCI</name>
<feature type="compositionally biased region" description="Low complexity" evidence="3">
    <location>
        <begin position="412"/>
        <end position="425"/>
    </location>
</feature>
<keyword evidence="2" id="KW-0677">Repeat</keyword>
<protein>
    <submittedName>
        <fullName evidence="4">Leucine-rich repeat-containing protein 43-like</fullName>
    </submittedName>
</protein>